<protein>
    <submittedName>
        <fullName evidence="7">Iron-siderophore ABC transporter substrate-binding protein</fullName>
    </submittedName>
</protein>
<comment type="similarity">
    <text evidence="2">Belongs to the bacterial solute-binding protein 8 family.</text>
</comment>
<dbReference type="InterPro" id="IPR051313">
    <property type="entry name" value="Bact_iron-sidero_bind"/>
</dbReference>
<dbReference type="PANTHER" id="PTHR30532">
    <property type="entry name" value="IRON III DICITRATE-BINDING PERIPLASMIC PROTEIN"/>
    <property type="match status" value="1"/>
</dbReference>
<evidence type="ECO:0000313" key="7">
    <source>
        <dbReference type="EMBL" id="MBU2874227.1"/>
    </source>
</evidence>
<keyword evidence="8" id="KW-1185">Reference proteome</keyword>
<dbReference type="CDD" id="cd01146">
    <property type="entry name" value="FhuD"/>
    <property type="match status" value="1"/>
</dbReference>
<keyword evidence="4" id="KW-0406">Ion transport</keyword>
<reference evidence="7 8" key="1">
    <citation type="submission" date="2021-05" db="EMBL/GenBank/DDBJ databases">
        <title>Draft genomes of bacteria isolated from model marine particles.</title>
        <authorList>
            <person name="Datta M.S."/>
            <person name="Schwartzman J.A."/>
            <person name="Enke T.N."/>
            <person name="Saavedra J."/>
            <person name="Cermak N."/>
            <person name="Cordero O.X."/>
        </authorList>
    </citation>
    <scope>NUCLEOTIDE SEQUENCE [LARGE SCALE GENOMIC DNA]</scope>
    <source>
        <strain evidence="7 8">D2M19</strain>
    </source>
</reference>
<keyword evidence="4" id="KW-0410">Iron transport</keyword>
<evidence type="ECO:0000256" key="4">
    <source>
        <dbReference type="ARBA" id="ARBA00022496"/>
    </source>
</evidence>
<name>A0ABS6A7S9_9GAMM</name>
<comment type="caution">
    <text evidence="7">The sequence shown here is derived from an EMBL/GenBank/DDBJ whole genome shotgun (WGS) entry which is preliminary data.</text>
</comment>
<evidence type="ECO:0000256" key="2">
    <source>
        <dbReference type="ARBA" id="ARBA00008814"/>
    </source>
</evidence>
<evidence type="ECO:0000256" key="5">
    <source>
        <dbReference type="ARBA" id="ARBA00022729"/>
    </source>
</evidence>
<evidence type="ECO:0000313" key="8">
    <source>
        <dbReference type="Proteomes" id="UP000753376"/>
    </source>
</evidence>
<keyword evidence="4" id="KW-0408">Iron</keyword>
<feature type="domain" description="Fe/B12 periplasmic-binding" evidence="6">
    <location>
        <begin position="44"/>
        <end position="306"/>
    </location>
</feature>
<accession>A0ABS6A7S9</accession>
<evidence type="ECO:0000256" key="3">
    <source>
        <dbReference type="ARBA" id="ARBA00022448"/>
    </source>
</evidence>
<dbReference type="RefSeq" id="WP_216008074.1">
    <property type="nucleotide sequence ID" value="NZ_JAHKPV010000017.1"/>
</dbReference>
<organism evidence="7 8">
    <name type="scientific">Marinobacter salexigens</name>
    <dbReference type="NCBI Taxonomy" id="1925763"/>
    <lineage>
        <taxon>Bacteria</taxon>
        <taxon>Pseudomonadati</taxon>
        <taxon>Pseudomonadota</taxon>
        <taxon>Gammaproteobacteria</taxon>
        <taxon>Pseudomonadales</taxon>
        <taxon>Marinobacteraceae</taxon>
        <taxon>Marinobacter</taxon>
    </lineage>
</organism>
<dbReference type="Proteomes" id="UP000753376">
    <property type="component" value="Unassembled WGS sequence"/>
</dbReference>
<evidence type="ECO:0000259" key="6">
    <source>
        <dbReference type="PROSITE" id="PS50983"/>
    </source>
</evidence>
<dbReference type="EMBL" id="JAHKPV010000017">
    <property type="protein sequence ID" value="MBU2874227.1"/>
    <property type="molecule type" value="Genomic_DNA"/>
</dbReference>
<proteinExistence type="inferred from homology"/>
<gene>
    <name evidence="7" type="ORF">KO508_09430</name>
</gene>
<dbReference type="PANTHER" id="PTHR30532:SF1">
    <property type="entry name" value="IRON(3+)-HYDROXAMATE-BINDING PROTEIN FHUD"/>
    <property type="match status" value="1"/>
</dbReference>
<dbReference type="PROSITE" id="PS50983">
    <property type="entry name" value="FE_B12_PBP"/>
    <property type="match status" value="1"/>
</dbReference>
<sequence>MLIGKRLGLVVRALAFLLLSFTVSADGLELHKAGDLKQGVAPKRIVALNWWLAEHLLALGVTPVGVAEIERYRQWVVEPQAPESIKSVGRRQAPNLEAIRSLKPDLILVTGHLEAAVPALRAIAPTLVQTTYESDSNPWVKAREHLLALGKILDLEDKARAVIAQAEQDLAATRDQLLKAGLAGNTAFIVRFLDDRRVRVHGANSMLNQALEQAGLTNSWHRPTNLWGFTPGTIADLGGQPDAWLIYIRPWPEADRERLQESGLWPYLPMARSGRIIGVGPVWTFGGVVSVPRMARMLADQLLQGAQEQKP</sequence>
<comment type="subcellular location">
    <subcellularLocation>
        <location evidence="1">Cell envelope</location>
    </subcellularLocation>
</comment>
<dbReference type="InterPro" id="IPR002491">
    <property type="entry name" value="ABC_transptr_periplasmic_BD"/>
</dbReference>
<keyword evidence="3" id="KW-0813">Transport</keyword>
<dbReference type="Pfam" id="PF01497">
    <property type="entry name" value="Peripla_BP_2"/>
    <property type="match status" value="1"/>
</dbReference>
<keyword evidence="5" id="KW-0732">Signal</keyword>
<evidence type="ECO:0000256" key="1">
    <source>
        <dbReference type="ARBA" id="ARBA00004196"/>
    </source>
</evidence>